<feature type="compositionally biased region" description="Polar residues" evidence="6">
    <location>
        <begin position="178"/>
        <end position="199"/>
    </location>
</feature>
<keyword evidence="5" id="KW-0539">Nucleus</keyword>
<name>A0ABR0UQF1_REHGL</name>
<feature type="domain" description="WRKY" evidence="7">
    <location>
        <begin position="219"/>
        <end position="277"/>
    </location>
</feature>
<dbReference type="InterPro" id="IPR044810">
    <property type="entry name" value="WRKY_plant"/>
</dbReference>
<reference evidence="8 9" key="1">
    <citation type="journal article" date="2021" name="Comput. Struct. Biotechnol. J.">
        <title>De novo genome assembly of the potent medicinal plant Rehmannia glutinosa using nanopore technology.</title>
        <authorList>
            <person name="Ma L."/>
            <person name="Dong C."/>
            <person name="Song C."/>
            <person name="Wang X."/>
            <person name="Zheng X."/>
            <person name="Niu Y."/>
            <person name="Chen S."/>
            <person name="Feng W."/>
        </authorList>
    </citation>
    <scope>NUCLEOTIDE SEQUENCE [LARGE SCALE GENOMIC DNA]</scope>
    <source>
        <strain evidence="8">DH-2019</strain>
    </source>
</reference>
<dbReference type="InterPro" id="IPR003657">
    <property type="entry name" value="WRKY_dom"/>
</dbReference>
<evidence type="ECO:0000256" key="5">
    <source>
        <dbReference type="ARBA" id="ARBA00023242"/>
    </source>
</evidence>
<evidence type="ECO:0000313" key="8">
    <source>
        <dbReference type="EMBL" id="KAK6124518.1"/>
    </source>
</evidence>
<feature type="region of interest" description="Disordered" evidence="6">
    <location>
        <begin position="1"/>
        <end position="29"/>
    </location>
</feature>
<feature type="compositionally biased region" description="Basic and acidic residues" evidence="6">
    <location>
        <begin position="139"/>
        <end position="159"/>
    </location>
</feature>
<evidence type="ECO:0000256" key="3">
    <source>
        <dbReference type="ARBA" id="ARBA00023125"/>
    </source>
</evidence>
<dbReference type="PANTHER" id="PTHR31429:SF106">
    <property type="entry name" value="WRKY TRANSCRIPTION FACTOR 31-RELATED"/>
    <property type="match status" value="1"/>
</dbReference>
<dbReference type="PANTHER" id="PTHR31429">
    <property type="entry name" value="WRKY TRANSCRIPTION FACTOR 36-RELATED"/>
    <property type="match status" value="1"/>
</dbReference>
<comment type="subcellular location">
    <subcellularLocation>
        <location evidence="1">Nucleus</location>
    </subcellularLocation>
</comment>
<feature type="region of interest" description="Disordered" evidence="6">
    <location>
        <begin position="70"/>
        <end position="89"/>
    </location>
</feature>
<feature type="region of interest" description="Disordered" evidence="6">
    <location>
        <begin position="443"/>
        <end position="466"/>
    </location>
</feature>
<keyword evidence="2" id="KW-0805">Transcription regulation</keyword>
<gene>
    <name evidence="8" type="ORF">DH2020_041727</name>
</gene>
<dbReference type="Gene3D" id="2.20.25.80">
    <property type="entry name" value="WRKY domain"/>
    <property type="match status" value="1"/>
</dbReference>
<dbReference type="Proteomes" id="UP001318860">
    <property type="component" value="Unassembled WGS sequence"/>
</dbReference>
<evidence type="ECO:0000259" key="7">
    <source>
        <dbReference type="PROSITE" id="PS50811"/>
    </source>
</evidence>
<organism evidence="8 9">
    <name type="scientific">Rehmannia glutinosa</name>
    <name type="common">Chinese foxglove</name>
    <dbReference type="NCBI Taxonomy" id="99300"/>
    <lineage>
        <taxon>Eukaryota</taxon>
        <taxon>Viridiplantae</taxon>
        <taxon>Streptophyta</taxon>
        <taxon>Embryophyta</taxon>
        <taxon>Tracheophyta</taxon>
        <taxon>Spermatophyta</taxon>
        <taxon>Magnoliopsida</taxon>
        <taxon>eudicotyledons</taxon>
        <taxon>Gunneridae</taxon>
        <taxon>Pentapetalae</taxon>
        <taxon>asterids</taxon>
        <taxon>lamiids</taxon>
        <taxon>Lamiales</taxon>
        <taxon>Orobanchaceae</taxon>
        <taxon>Rehmannieae</taxon>
        <taxon>Rehmannia</taxon>
    </lineage>
</organism>
<protein>
    <recommendedName>
        <fullName evidence="7">WRKY domain-containing protein</fullName>
    </recommendedName>
</protein>
<evidence type="ECO:0000256" key="6">
    <source>
        <dbReference type="SAM" id="MobiDB-lite"/>
    </source>
</evidence>
<evidence type="ECO:0000256" key="4">
    <source>
        <dbReference type="ARBA" id="ARBA00023163"/>
    </source>
</evidence>
<evidence type="ECO:0000256" key="1">
    <source>
        <dbReference type="ARBA" id="ARBA00004123"/>
    </source>
</evidence>
<dbReference type="EMBL" id="JABTTQ020002392">
    <property type="protein sequence ID" value="KAK6124518.1"/>
    <property type="molecule type" value="Genomic_DNA"/>
</dbReference>
<feature type="region of interest" description="Disordered" evidence="6">
    <location>
        <begin position="135"/>
        <end position="221"/>
    </location>
</feature>
<evidence type="ECO:0000256" key="2">
    <source>
        <dbReference type="ARBA" id="ARBA00023015"/>
    </source>
</evidence>
<keyword evidence="9" id="KW-1185">Reference proteome</keyword>
<dbReference type="PROSITE" id="PS50811">
    <property type="entry name" value="WRKY"/>
    <property type="match status" value="1"/>
</dbReference>
<keyword evidence="3" id="KW-0238">DNA-binding</keyword>
<proteinExistence type="predicted"/>
<sequence length="466" mass="50503">MFPVNSRGREEQDAAVSSPSRGGEQREVDFFAEKKKPINTVVKKEYSHAEASTFRDLDVNTGLQLVTANTGSDQSTVDDEMSYDGENKRAKNEVAQLQVELERMNAENQRLRGMLTQVTNNYSALQMHLVTLMQQQKNSRTDSTQKHEIVDRKSEEKKGPIVPRQFLDLGPNQMAADEQSNSLSEERTLSGSPRNNVELSRNKRMGREESPESEGWAPQKAAKLNPIKPVDQSAEATMRKARVSVRARSEAPMVQRCAEDRTILITTYEGTHNHPLPPAAMAMASTTSAAANMLLSGSMPSADGLMNPNFLARTILPCSSNMATISASAPFPTVTLDLTQSPNPLQYQRSPAPAQFQVPFAAVQTPQAFGQALYNQSKFSGLQMSQDVINDGAQMQGQSSQHPPPLFADTLSAATAAITADPNFTAALAAAISSIIGGAQANNNHHSGSPNNVNTSNSNKTSFPGN</sequence>
<comment type="caution">
    <text evidence="8">The sequence shown here is derived from an EMBL/GenBank/DDBJ whole genome shotgun (WGS) entry which is preliminary data.</text>
</comment>
<evidence type="ECO:0000313" key="9">
    <source>
        <dbReference type="Proteomes" id="UP001318860"/>
    </source>
</evidence>
<accession>A0ABR0UQF1</accession>
<keyword evidence="4" id="KW-0804">Transcription</keyword>
<dbReference type="InterPro" id="IPR036576">
    <property type="entry name" value="WRKY_dom_sf"/>
</dbReference>